<comment type="caution">
    <text evidence="10">The sequence shown here is derived from an EMBL/GenBank/DDBJ whole genome shotgun (WGS) entry which is preliminary data.</text>
</comment>
<evidence type="ECO:0000256" key="5">
    <source>
        <dbReference type="ARBA" id="ARBA00023146"/>
    </source>
</evidence>
<keyword evidence="1 7" id="KW-0436">Ligase</keyword>
<dbReference type="InterPro" id="IPR004364">
    <property type="entry name" value="Aa-tRNA-synt_II"/>
</dbReference>
<evidence type="ECO:0000256" key="3">
    <source>
        <dbReference type="ARBA" id="ARBA00022741"/>
    </source>
</evidence>
<dbReference type="Gene3D" id="2.40.50.140">
    <property type="entry name" value="Nucleic acid-binding proteins"/>
    <property type="match status" value="1"/>
</dbReference>
<dbReference type="GO" id="GO:0000049">
    <property type="term" value="F:tRNA binding"/>
    <property type="evidence" value="ECO:0007669"/>
    <property type="project" value="TreeGrafter"/>
</dbReference>
<comment type="catalytic activity">
    <reaction evidence="6 7 8">
        <text>tRNA(Lys) + L-lysine + ATP = L-lysyl-tRNA(Lys) + AMP + diphosphate</text>
        <dbReference type="Rhea" id="RHEA:20792"/>
        <dbReference type="Rhea" id="RHEA-COMP:9696"/>
        <dbReference type="Rhea" id="RHEA-COMP:9697"/>
        <dbReference type="ChEBI" id="CHEBI:30616"/>
        <dbReference type="ChEBI" id="CHEBI:32551"/>
        <dbReference type="ChEBI" id="CHEBI:33019"/>
        <dbReference type="ChEBI" id="CHEBI:78442"/>
        <dbReference type="ChEBI" id="CHEBI:78529"/>
        <dbReference type="ChEBI" id="CHEBI:456215"/>
        <dbReference type="EC" id="6.1.1.6"/>
    </reaction>
</comment>
<comment type="subcellular location">
    <subcellularLocation>
        <location evidence="7">Cytoplasm</location>
    </subcellularLocation>
</comment>
<feature type="binding site" evidence="7">
    <location>
        <position position="398"/>
    </location>
    <ligand>
        <name>Mg(2+)</name>
        <dbReference type="ChEBI" id="CHEBI:18420"/>
        <label>1</label>
    </ligand>
</feature>
<keyword evidence="5 7" id="KW-0030">Aminoacyl-tRNA synthetase</keyword>
<dbReference type="CDD" id="cd04322">
    <property type="entry name" value="LysRS_N"/>
    <property type="match status" value="1"/>
</dbReference>
<dbReference type="PROSITE" id="PS50862">
    <property type="entry name" value="AA_TRNA_LIGASE_II"/>
    <property type="match status" value="1"/>
</dbReference>
<dbReference type="GO" id="GO:0004824">
    <property type="term" value="F:lysine-tRNA ligase activity"/>
    <property type="evidence" value="ECO:0007669"/>
    <property type="project" value="UniProtKB-UniRule"/>
</dbReference>
<feature type="binding site" evidence="7">
    <location>
        <position position="391"/>
    </location>
    <ligand>
        <name>Mg(2+)</name>
        <dbReference type="ChEBI" id="CHEBI:18420"/>
        <label>1</label>
    </ligand>
</feature>
<comment type="similarity">
    <text evidence="7">Belongs to the class-II aminoacyl-tRNA synthetase family.</text>
</comment>
<dbReference type="InterPro" id="IPR018149">
    <property type="entry name" value="Lys-tRNA-synth_II_C"/>
</dbReference>
<dbReference type="PANTHER" id="PTHR42918">
    <property type="entry name" value="LYSYL-TRNA SYNTHETASE"/>
    <property type="match status" value="1"/>
</dbReference>
<evidence type="ECO:0000256" key="2">
    <source>
        <dbReference type="ARBA" id="ARBA00022723"/>
    </source>
</evidence>
<accession>A0A2H0WRP5</accession>
<dbReference type="InterPro" id="IPR006195">
    <property type="entry name" value="aa-tRNA-synth_II"/>
</dbReference>
<sequence length="482" mass="55039">MVSRLQKIRQERVEKFKKLRQLGVDPYPPRAKRREVIGKARAKLGKVVSVAGRIIAWRAHGGAVFADLMDSSGKIQLFFSRSDVGEKNYEILTLLDIGDFLCAQGEVFKTKQGEITVRVVSFQVLAKSLRSLPNRWRGLRDIEIRSRKRYLDLLVNPKSQQVFIHRSQIIRSLRKILDEEGFLEVETPTLQPLYGGASARPFITRHHALDANLYLKISDELYLKRLIIGGLDKVYEIDHNFRNEGIDKSHNPEFTMMECYWAMADYKDMMGLTEKIFSQIAVEVLGTTKINYGGHQIDLKPPWPRITMFAAIKKYLGWEPKKISDGDLKKKLAERNLTLSGGFNRGLAVAALFEEVEPNLIQPVFITDFPKETTMLCKPREDNPELIERFEPYIAGFEVGNAYSELNNPFLQRQFFEEQVKAAAVGDEEAPPLDEDFLEAMEYGMPPTGGLGIGIDRMVMLLTGEENIRDVILFPTLRPEKK</sequence>
<dbReference type="InterPro" id="IPR045864">
    <property type="entry name" value="aa-tRNA-synth_II/BPL/LPL"/>
</dbReference>
<evidence type="ECO:0000259" key="9">
    <source>
        <dbReference type="PROSITE" id="PS50862"/>
    </source>
</evidence>
<protein>
    <recommendedName>
        <fullName evidence="7">Lysine--tRNA ligase</fullName>
        <ecNumber evidence="7">6.1.1.6</ecNumber>
    </recommendedName>
    <alternativeName>
        <fullName evidence="7">Lysyl-tRNA synthetase</fullName>
        <shortName evidence="7">LysRS</shortName>
    </alternativeName>
</protein>
<keyword evidence="4 7" id="KW-0067">ATP-binding</keyword>
<dbReference type="EC" id="6.1.1.6" evidence="7"/>
<dbReference type="GO" id="GO:0005524">
    <property type="term" value="F:ATP binding"/>
    <property type="evidence" value="ECO:0007669"/>
    <property type="project" value="UniProtKB-UniRule"/>
</dbReference>
<keyword evidence="3 7" id="KW-0547">Nucleotide-binding</keyword>
<evidence type="ECO:0000256" key="4">
    <source>
        <dbReference type="ARBA" id="ARBA00022840"/>
    </source>
</evidence>
<evidence type="ECO:0000256" key="7">
    <source>
        <dbReference type="HAMAP-Rule" id="MF_00252"/>
    </source>
</evidence>
<proteinExistence type="inferred from homology"/>
<dbReference type="CDD" id="cd00775">
    <property type="entry name" value="LysRS_core"/>
    <property type="match status" value="1"/>
</dbReference>
<dbReference type="SUPFAM" id="SSF55681">
    <property type="entry name" value="Class II aaRS and biotin synthetases"/>
    <property type="match status" value="1"/>
</dbReference>
<dbReference type="Pfam" id="PF01336">
    <property type="entry name" value="tRNA_anti-codon"/>
    <property type="match status" value="1"/>
</dbReference>
<keyword evidence="7" id="KW-0648">Protein biosynthesis</keyword>
<dbReference type="GO" id="GO:0005829">
    <property type="term" value="C:cytosol"/>
    <property type="evidence" value="ECO:0007669"/>
    <property type="project" value="TreeGrafter"/>
</dbReference>
<feature type="domain" description="Aminoacyl-transfer RNA synthetases class-II family profile" evidence="9">
    <location>
        <begin position="166"/>
        <end position="479"/>
    </location>
</feature>
<evidence type="ECO:0000256" key="1">
    <source>
        <dbReference type="ARBA" id="ARBA00022598"/>
    </source>
</evidence>
<dbReference type="NCBIfam" id="TIGR00499">
    <property type="entry name" value="lysS_bact"/>
    <property type="match status" value="1"/>
</dbReference>
<dbReference type="Proteomes" id="UP000231282">
    <property type="component" value="Unassembled WGS sequence"/>
</dbReference>
<dbReference type="InterPro" id="IPR044136">
    <property type="entry name" value="Lys-tRNA-ligase_II_N"/>
</dbReference>
<evidence type="ECO:0000256" key="6">
    <source>
        <dbReference type="ARBA" id="ARBA00048573"/>
    </source>
</evidence>
<evidence type="ECO:0000313" key="10">
    <source>
        <dbReference type="EMBL" id="PIS15313.1"/>
    </source>
</evidence>
<feature type="binding site" evidence="7">
    <location>
        <position position="398"/>
    </location>
    <ligand>
        <name>Mg(2+)</name>
        <dbReference type="ChEBI" id="CHEBI:18420"/>
        <label>2</label>
    </ligand>
</feature>
<dbReference type="AlphaFoldDB" id="A0A2H0WRP5"/>
<name>A0A2H0WRP5_9BACT</name>
<dbReference type="Pfam" id="PF00152">
    <property type="entry name" value="tRNA-synt_2"/>
    <property type="match status" value="1"/>
</dbReference>
<keyword evidence="7" id="KW-0963">Cytoplasm</keyword>
<dbReference type="PANTHER" id="PTHR42918:SF15">
    <property type="entry name" value="LYSINE--TRNA LIGASE, CHLOROPLASTIC_MITOCHONDRIAL"/>
    <property type="match status" value="1"/>
</dbReference>
<dbReference type="EMBL" id="PEZH01000010">
    <property type="protein sequence ID" value="PIS15313.1"/>
    <property type="molecule type" value="Genomic_DNA"/>
</dbReference>
<gene>
    <name evidence="7 10" type="primary">lysS</name>
    <name evidence="10" type="ORF">COT63_00525</name>
</gene>
<dbReference type="NCBIfam" id="NF001756">
    <property type="entry name" value="PRK00484.1"/>
    <property type="match status" value="1"/>
</dbReference>
<dbReference type="InterPro" id="IPR002313">
    <property type="entry name" value="Lys-tRNA-ligase_II"/>
</dbReference>
<dbReference type="Gene3D" id="3.30.930.10">
    <property type="entry name" value="Bira Bifunctional Protein, Domain 2"/>
    <property type="match status" value="1"/>
</dbReference>
<dbReference type="GO" id="GO:0000287">
    <property type="term" value="F:magnesium ion binding"/>
    <property type="evidence" value="ECO:0007669"/>
    <property type="project" value="UniProtKB-UniRule"/>
</dbReference>
<dbReference type="SUPFAM" id="SSF50249">
    <property type="entry name" value="Nucleic acid-binding proteins"/>
    <property type="match status" value="1"/>
</dbReference>
<reference evidence="11" key="1">
    <citation type="submission" date="2017-09" db="EMBL/GenBank/DDBJ databases">
        <title>Depth-based differentiation of microbial function through sediment-hosted aquifers and enrichment of novel symbionts in the deep terrestrial subsurface.</title>
        <authorList>
            <person name="Probst A.J."/>
            <person name="Ladd B."/>
            <person name="Jarett J.K."/>
            <person name="Geller-Mcgrath D.E."/>
            <person name="Sieber C.M.K."/>
            <person name="Emerson J.B."/>
            <person name="Anantharaman K."/>
            <person name="Thomas B.C."/>
            <person name="Malmstrom R."/>
            <person name="Stieglmeier M."/>
            <person name="Klingl A."/>
            <person name="Woyke T."/>
            <person name="Ryan C.M."/>
            <person name="Banfield J.F."/>
        </authorList>
    </citation>
    <scope>NUCLEOTIDE SEQUENCE [LARGE SCALE GENOMIC DNA]</scope>
</reference>
<keyword evidence="7 8" id="KW-0460">Magnesium</keyword>
<comment type="cofactor">
    <cofactor evidence="7 8">
        <name>Mg(2+)</name>
        <dbReference type="ChEBI" id="CHEBI:18420"/>
    </cofactor>
    <text evidence="7 8">Binds 3 Mg(2+) ions per subunit.</text>
</comment>
<keyword evidence="2 7" id="KW-0479">Metal-binding</keyword>
<evidence type="ECO:0000256" key="8">
    <source>
        <dbReference type="RuleBase" id="RU000336"/>
    </source>
</evidence>
<evidence type="ECO:0000313" key="11">
    <source>
        <dbReference type="Proteomes" id="UP000231282"/>
    </source>
</evidence>
<dbReference type="HAMAP" id="MF_00252">
    <property type="entry name" value="Lys_tRNA_synth_class2"/>
    <property type="match status" value="1"/>
</dbReference>
<dbReference type="GO" id="GO:0006430">
    <property type="term" value="P:lysyl-tRNA aminoacylation"/>
    <property type="evidence" value="ECO:0007669"/>
    <property type="project" value="UniProtKB-UniRule"/>
</dbReference>
<comment type="subunit">
    <text evidence="7">Homodimer.</text>
</comment>
<dbReference type="PRINTS" id="PR00982">
    <property type="entry name" value="TRNASYNTHLYS"/>
</dbReference>
<dbReference type="InterPro" id="IPR004365">
    <property type="entry name" value="NA-bd_OB_tRNA"/>
</dbReference>
<organism evidence="10 11">
    <name type="scientific">Candidatus Shapirobacteria bacterium CG09_land_8_20_14_0_10_38_17</name>
    <dbReference type="NCBI Taxonomy" id="1974884"/>
    <lineage>
        <taxon>Bacteria</taxon>
        <taxon>Candidatus Shapironibacteriota</taxon>
    </lineage>
</organism>
<dbReference type="InterPro" id="IPR012340">
    <property type="entry name" value="NA-bd_OB-fold"/>
</dbReference>